<keyword evidence="4" id="KW-0176">Collagen</keyword>
<dbReference type="OrthoDB" id="10253954at2759"/>
<sequence length="174" mass="18641">MTLRWEPAEGNVQEYSVSWAPAAGGDQTTNRVPGTSSSTVLKNLDPNTEYTVSVVPLYEEMEGERQSENGKTSPLGGVRNLQVTDPTASTLTARWEPAVGNVRSYKVVYGAQPGGERLTEEVSGGTSSLVLRGLEPDTLYSVAVVPVYPDVDGLLQEETGTTSESTHRGHEGDQ</sequence>
<dbReference type="Gene3D" id="2.60.40.10">
    <property type="entry name" value="Immunoglobulins"/>
    <property type="match status" value="2"/>
</dbReference>
<dbReference type="Proteomes" id="UP000314294">
    <property type="component" value="Unassembled WGS sequence"/>
</dbReference>
<dbReference type="InterPro" id="IPR050991">
    <property type="entry name" value="ECM_Regulatory_Proteins"/>
</dbReference>
<feature type="compositionally biased region" description="Basic and acidic residues" evidence="2">
    <location>
        <begin position="165"/>
        <end position="174"/>
    </location>
</feature>
<dbReference type="EMBL" id="SRLO01003472">
    <property type="protein sequence ID" value="TNN31438.1"/>
    <property type="molecule type" value="Genomic_DNA"/>
</dbReference>
<dbReference type="SUPFAM" id="SSF49265">
    <property type="entry name" value="Fibronectin type III"/>
    <property type="match status" value="2"/>
</dbReference>
<dbReference type="GO" id="GO:0005581">
    <property type="term" value="C:collagen trimer"/>
    <property type="evidence" value="ECO:0007669"/>
    <property type="project" value="UniProtKB-KW"/>
</dbReference>
<protein>
    <submittedName>
        <fullName evidence="4">Collagen alpha-1(XII) chain</fullName>
    </submittedName>
</protein>
<dbReference type="PANTHER" id="PTHR46708:SF2">
    <property type="entry name" value="FIBRONECTIN TYPE-III DOMAIN-CONTAINING PROTEIN"/>
    <property type="match status" value="1"/>
</dbReference>
<dbReference type="Pfam" id="PF00041">
    <property type="entry name" value="fn3"/>
    <property type="match status" value="2"/>
</dbReference>
<feature type="domain" description="Fibronectin type-III" evidence="3">
    <location>
        <begin position="1"/>
        <end position="76"/>
    </location>
</feature>
<feature type="region of interest" description="Disordered" evidence="2">
    <location>
        <begin position="154"/>
        <end position="174"/>
    </location>
</feature>
<accession>A0A4Z2ERG0</accession>
<evidence type="ECO:0000313" key="4">
    <source>
        <dbReference type="EMBL" id="TNN31438.1"/>
    </source>
</evidence>
<feature type="region of interest" description="Disordered" evidence="2">
    <location>
        <begin position="21"/>
        <end position="43"/>
    </location>
</feature>
<dbReference type="InterPro" id="IPR003961">
    <property type="entry name" value="FN3_dom"/>
</dbReference>
<dbReference type="SMART" id="SM00060">
    <property type="entry name" value="FN3"/>
    <property type="match status" value="2"/>
</dbReference>
<keyword evidence="1" id="KW-0677">Repeat</keyword>
<dbReference type="PANTHER" id="PTHR46708">
    <property type="entry name" value="TENASCIN"/>
    <property type="match status" value="1"/>
</dbReference>
<dbReference type="InterPro" id="IPR013783">
    <property type="entry name" value="Ig-like_fold"/>
</dbReference>
<evidence type="ECO:0000259" key="3">
    <source>
        <dbReference type="PROSITE" id="PS50853"/>
    </source>
</evidence>
<gene>
    <name evidence="4" type="primary">COL12A1_7</name>
    <name evidence="4" type="ORF">EYF80_058410</name>
</gene>
<feature type="domain" description="Fibronectin type-III" evidence="3">
    <location>
        <begin position="77"/>
        <end position="166"/>
    </location>
</feature>
<dbReference type="AlphaFoldDB" id="A0A4Z2ERG0"/>
<keyword evidence="5" id="KW-1185">Reference proteome</keyword>
<evidence type="ECO:0000313" key="5">
    <source>
        <dbReference type="Proteomes" id="UP000314294"/>
    </source>
</evidence>
<evidence type="ECO:0000256" key="2">
    <source>
        <dbReference type="SAM" id="MobiDB-lite"/>
    </source>
</evidence>
<evidence type="ECO:0000256" key="1">
    <source>
        <dbReference type="ARBA" id="ARBA00022737"/>
    </source>
</evidence>
<name>A0A4Z2ERG0_9TELE</name>
<feature type="compositionally biased region" description="Polar residues" evidence="2">
    <location>
        <begin position="26"/>
        <end position="43"/>
    </location>
</feature>
<proteinExistence type="predicted"/>
<organism evidence="4 5">
    <name type="scientific">Liparis tanakae</name>
    <name type="common">Tanaka's snailfish</name>
    <dbReference type="NCBI Taxonomy" id="230148"/>
    <lineage>
        <taxon>Eukaryota</taxon>
        <taxon>Metazoa</taxon>
        <taxon>Chordata</taxon>
        <taxon>Craniata</taxon>
        <taxon>Vertebrata</taxon>
        <taxon>Euteleostomi</taxon>
        <taxon>Actinopterygii</taxon>
        <taxon>Neopterygii</taxon>
        <taxon>Teleostei</taxon>
        <taxon>Neoteleostei</taxon>
        <taxon>Acanthomorphata</taxon>
        <taxon>Eupercaria</taxon>
        <taxon>Perciformes</taxon>
        <taxon>Cottioidei</taxon>
        <taxon>Cottales</taxon>
        <taxon>Liparidae</taxon>
        <taxon>Liparis</taxon>
    </lineage>
</organism>
<dbReference type="PROSITE" id="PS50853">
    <property type="entry name" value="FN3"/>
    <property type="match status" value="2"/>
</dbReference>
<comment type="caution">
    <text evidence="4">The sequence shown here is derived from an EMBL/GenBank/DDBJ whole genome shotgun (WGS) entry which is preliminary data.</text>
</comment>
<dbReference type="CDD" id="cd00063">
    <property type="entry name" value="FN3"/>
    <property type="match status" value="2"/>
</dbReference>
<dbReference type="FunFam" id="2.60.40.10:FF:000121">
    <property type="entry name" value="Collagen type XII alpha 1 chain"/>
    <property type="match status" value="2"/>
</dbReference>
<reference evidence="4 5" key="1">
    <citation type="submission" date="2019-03" db="EMBL/GenBank/DDBJ databases">
        <title>First draft genome of Liparis tanakae, snailfish: a comprehensive survey of snailfish specific genes.</title>
        <authorList>
            <person name="Kim W."/>
            <person name="Song I."/>
            <person name="Jeong J.-H."/>
            <person name="Kim D."/>
            <person name="Kim S."/>
            <person name="Ryu S."/>
            <person name="Song J.Y."/>
            <person name="Lee S.K."/>
        </authorList>
    </citation>
    <scope>NUCLEOTIDE SEQUENCE [LARGE SCALE GENOMIC DNA]</scope>
    <source>
        <tissue evidence="4">Muscle</tissue>
    </source>
</reference>
<dbReference type="InterPro" id="IPR036116">
    <property type="entry name" value="FN3_sf"/>
</dbReference>